<accession>A0A255Z9N6</accession>
<organism evidence="1 2">
    <name type="scientific">Flavobacterium cyanobacteriorum</name>
    <dbReference type="NCBI Taxonomy" id="2022802"/>
    <lineage>
        <taxon>Bacteria</taxon>
        <taxon>Pseudomonadati</taxon>
        <taxon>Bacteroidota</taxon>
        <taxon>Flavobacteriia</taxon>
        <taxon>Flavobacteriales</taxon>
        <taxon>Flavobacteriaceae</taxon>
        <taxon>Flavobacterium</taxon>
    </lineage>
</organism>
<name>A0A255Z9N6_9FLAO</name>
<evidence type="ECO:0000313" key="1">
    <source>
        <dbReference type="EMBL" id="OYQ37585.1"/>
    </source>
</evidence>
<dbReference type="RefSeq" id="WP_094414367.1">
    <property type="nucleotide sequence ID" value="NZ_NOXV01000252.1"/>
</dbReference>
<sequence length="418" mass="47682">MKNSLFILFLSCSSLFAQKDRVGLISWNGVKKMNVNFMTEFIETKVNEQLDSLKLDNDVAALTRLNGVSNVTYTVTKSADETFNVTYTVIENWSILPNLQLWTTDEAEAAYRIGVFDYNFLGRNNTLGGYYQSNGISSFGLFFSAPFLFSANFGIESSYQKLASIEPIFINALPARYEYSNTGVEILGVYRLNFRNSVKFGATVFSEKYQYRSGSTAENVPQFFEVDKIMLKSNYTFDNLKYDFYLVNGFRSNFFGQYVFSSNAFQNEFIIAWNDFSYFKRIGKTGNWASRLRLGLSSNDESPFAPFSLDNNLNIRGVGNIIDRGTGVLVFNTEYRTTIYEKNWFVLQGNAFIDSGSWRQPGGNFNDFIDSENFRIYSGIGLRFIHKTIFNATFRIDYGYGITRNSSSGIVFGIGQYF</sequence>
<keyword evidence="2" id="KW-1185">Reference proteome</keyword>
<dbReference type="EMBL" id="NOXV01000252">
    <property type="protein sequence ID" value="OYQ37585.1"/>
    <property type="molecule type" value="Genomic_DNA"/>
</dbReference>
<gene>
    <name evidence="1" type="ORF">CHU92_07955</name>
</gene>
<dbReference type="Proteomes" id="UP000216605">
    <property type="component" value="Unassembled WGS sequence"/>
</dbReference>
<dbReference type="AlphaFoldDB" id="A0A255Z9N6"/>
<protein>
    <submittedName>
        <fullName evidence="1">Outer membrane protein assembly factor</fullName>
    </submittedName>
</protein>
<evidence type="ECO:0000313" key="2">
    <source>
        <dbReference type="Proteomes" id="UP000216605"/>
    </source>
</evidence>
<comment type="caution">
    <text evidence="1">The sequence shown here is derived from an EMBL/GenBank/DDBJ whole genome shotgun (WGS) entry which is preliminary data.</text>
</comment>
<reference evidence="1 2" key="1">
    <citation type="submission" date="2017-07" db="EMBL/GenBank/DDBJ databases">
        <title>Flavobacterium cyanobacteriorum sp. nov., isolated from cyanobacterial aggregates in a eutrophic lake.</title>
        <authorList>
            <person name="Cai H."/>
        </authorList>
    </citation>
    <scope>NUCLEOTIDE SEQUENCE [LARGE SCALE GENOMIC DNA]</scope>
    <source>
        <strain evidence="1 2">TH021</strain>
    </source>
</reference>
<dbReference type="Gene3D" id="2.40.160.50">
    <property type="entry name" value="membrane protein fhac: a member of the omp85/tpsb transporter family"/>
    <property type="match status" value="1"/>
</dbReference>
<dbReference type="OrthoDB" id="1490006at2"/>
<proteinExistence type="predicted"/>